<dbReference type="PANTHER" id="PTHR23355">
    <property type="entry name" value="RIBONUCLEASE"/>
    <property type="match status" value="1"/>
</dbReference>
<dbReference type="WBParaSite" id="Csp11.Scaffold628.g7461.t1">
    <property type="protein sequence ID" value="Csp11.Scaffold628.g7461.t1"/>
    <property type="gene ID" value="Csp11.Scaffold628.g7461"/>
</dbReference>
<dbReference type="GO" id="GO:0003723">
    <property type="term" value="F:RNA binding"/>
    <property type="evidence" value="ECO:0007669"/>
    <property type="project" value="InterPro"/>
</dbReference>
<evidence type="ECO:0000259" key="1">
    <source>
        <dbReference type="Pfam" id="PF00773"/>
    </source>
</evidence>
<proteinExistence type="predicted"/>
<dbReference type="SUPFAM" id="SSF50249">
    <property type="entry name" value="Nucleic acid-binding proteins"/>
    <property type="match status" value="1"/>
</dbReference>
<dbReference type="STRING" id="1561998.A0A1I7TMR5"/>
<dbReference type="Pfam" id="PF00773">
    <property type="entry name" value="RNB"/>
    <property type="match status" value="1"/>
</dbReference>
<dbReference type="GO" id="GO:0006402">
    <property type="term" value="P:mRNA catabolic process"/>
    <property type="evidence" value="ECO:0007669"/>
    <property type="project" value="TreeGrafter"/>
</dbReference>
<dbReference type="GO" id="GO:0000932">
    <property type="term" value="C:P-body"/>
    <property type="evidence" value="ECO:0007669"/>
    <property type="project" value="TreeGrafter"/>
</dbReference>
<dbReference type="InterPro" id="IPR001900">
    <property type="entry name" value="RNase_II/R"/>
</dbReference>
<protein>
    <submittedName>
        <fullName evidence="4">RNB domain-containing protein</fullName>
    </submittedName>
</protein>
<dbReference type="GO" id="GO:0000175">
    <property type="term" value="F:3'-5'-RNA exonuclease activity"/>
    <property type="evidence" value="ECO:0007669"/>
    <property type="project" value="TreeGrafter"/>
</dbReference>
<dbReference type="AlphaFoldDB" id="A0A1I7TMR5"/>
<dbReference type="Pfam" id="PF17877">
    <property type="entry name" value="Dis3l2_C_term"/>
    <property type="match status" value="1"/>
</dbReference>
<feature type="domain" description="DIS3L2 C-terminal" evidence="2">
    <location>
        <begin position="97"/>
        <end position="167"/>
    </location>
</feature>
<reference evidence="4" key="1">
    <citation type="submission" date="2016-11" db="UniProtKB">
        <authorList>
            <consortium name="WormBaseParasite"/>
        </authorList>
    </citation>
    <scope>IDENTIFICATION</scope>
</reference>
<evidence type="ECO:0000259" key="2">
    <source>
        <dbReference type="Pfam" id="PF17877"/>
    </source>
</evidence>
<dbReference type="InterPro" id="IPR041093">
    <property type="entry name" value="Dis3l2-like_C"/>
</dbReference>
<dbReference type="InterPro" id="IPR050180">
    <property type="entry name" value="RNR_Ribonuclease"/>
</dbReference>
<dbReference type="eggNOG" id="KOG2102">
    <property type="taxonomic scope" value="Eukaryota"/>
</dbReference>
<name>A0A1I7TMR5_9PELO</name>
<sequence length="213" mass="24369">MQQAKYFCVADHQPSYFHHYALNVDHYTHFTSPIRRYPDVIVHRQLAAALGYGDRCDRDPEEIQNICIRCNETKQASKEASDESAILYFGVFIHSVGPMRCQAVVLGVLDLSFDVLVVEYGVVKRVYVDKMRREYNKQAESLTLFWPADANAESGNKDEFSTTIQMCSVISVLLSPYKEIEVSATMQRPTLEQRDILKSNLKEMMETGSKVLE</sequence>
<evidence type="ECO:0000313" key="3">
    <source>
        <dbReference type="Proteomes" id="UP000095282"/>
    </source>
</evidence>
<evidence type="ECO:0000313" key="4">
    <source>
        <dbReference type="WBParaSite" id="Csp11.Scaffold628.g7461.t1"/>
    </source>
</evidence>
<dbReference type="GO" id="GO:0010587">
    <property type="term" value="P:miRNA catabolic process"/>
    <property type="evidence" value="ECO:0007669"/>
    <property type="project" value="TreeGrafter"/>
</dbReference>
<organism evidence="3 4">
    <name type="scientific">Caenorhabditis tropicalis</name>
    <dbReference type="NCBI Taxonomy" id="1561998"/>
    <lineage>
        <taxon>Eukaryota</taxon>
        <taxon>Metazoa</taxon>
        <taxon>Ecdysozoa</taxon>
        <taxon>Nematoda</taxon>
        <taxon>Chromadorea</taxon>
        <taxon>Rhabditida</taxon>
        <taxon>Rhabditina</taxon>
        <taxon>Rhabditomorpha</taxon>
        <taxon>Rhabditoidea</taxon>
        <taxon>Rhabditidae</taxon>
        <taxon>Peloderinae</taxon>
        <taxon>Caenorhabditis</taxon>
    </lineage>
</organism>
<dbReference type="InterPro" id="IPR012340">
    <property type="entry name" value="NA-bd_OB-fold"/>
</dbReference>
<dbReference type="Gene3D" id="2.40.50.140">
    <property type="entry name" value="Nucleic acid-binding proteins"/>
    <property type="match status" value="1"/>
</dbReference>
<keyword evidence="3" id="KW-1185">Reference proteome</keyword>
<dbReference type="Proteomes" id="UP000095282">
    <property type="component" value="Unplaced"/>
</dbReference>
<accession>A0A1I7TMR5</accession>
<dbReference type="InterPro" id="IPR022966">
    <property type="entry name" value="RNase_II/R_CS"/>
</dbReference>
<dbReference type="PROSITE" id="PS01175">
    <property type="entry name" value="RIBONUCLEASE_II"/>
    <property type="match status" value="1"/>
</dbReference>
<feature type="domain" description="RNB" evidence="1">
    <location>
        <begin position="1"/>
        <end position="50"/>
    </location>
</feature>
<dbReference type="PANTHER" id="PTHR23355:SF9">
    <property type="entry name" value="DIS3-LIKE EXONUCLEASE 2"/>
    <property type="match status" value="1"/>
</dbReference>